<protein>
    <recommendedName>
        <fullName evidence="2">Thioredoxin-like fold domain-containing protein</fullName>
    </recommendedName>
</protein>
<comment type="caution">
    <text evidence="1">The sequence shown here is derived from an EMBL/GenBank/DDBJ whole genome shotgun (WGS) entry which is preliminary data.</text>
</comment>
<evidence type="ECO:0008006" key="2">
    <source>
        <dbReference type="Google" id="ProtNLM"/>
    </source>
</evidence>
<gene>
    <name evidence="1" type="ORF">S01H1_62021</name>
</gene>
<reference evidence="1" key="1">
    <citation type="journal article" date="2014" name="Front. Microbiol.">
        <title>High frequency of phylogenetically diverse reductive dehalogenase-homologous genes in deep subseafloor sedimentary metagenomes.</title>
        <authorList>
            <person name="Kawai M."/>
            <person name="Futagami T."/>
            <person name="Toyoda A."/>
            <person name="Takaki Y."/>
            <person name="Nishi S."/>
            <person name="Hori S."/>
            <person name="Arai W."/>
            <person name="Tsubouchi T."/>
            <person name="Morono Y."/>
            <person name="Uchiyama I."/>
            <person name="Ito T."/>
            <person name="Fujiyama A."/>
            <person name="Inagaki F."/>
            <person name="Takami H."/>
        </authorList>
    </citation>
    <scope>NUCLEOTIDE SEQUENCE</scope>
    <source>
        <strain evidence="1">Expedition CK06-06</strain>
    </source>
</reference>
<accession>X0XTR3</accession>
<evidence type="ECO:0000313" key="1">
    <source>
        <dbReference type="EMBL" id="GAG38702.1"/>
    </source>
</evidence>
<proteinExistence type="predicted"/>
<dbReference type="EMBL" id="BARS01040710">
    <property type="protein sequence ID" value="GAG38702.1"/>
    <property type="molecule type" value="Genomic_DNA"/>
</dbReference>
<sequence>APVIMIDNAYFGDLTPGKVETILNNYRENAP</sequence>
<organism evidence="1">
    <name type="scientific">marine sediment metagenome</name>
    <dbReference type="NCBI Taxonomy" id="412755"/>
    <lineage>
        <taxon>unclassified sequences</taxon>
        <taxon>metagenomes</taxon>
        <taxon>ecological metagenomes</taxon>
    </lineage>
</organism>
<feature type="non-terminal residue" evidence="1">
    <location>
        <position position="1"/>
    </location>
</feature>
<name>X0XTR3_9ZZZZ</name>
<dbReference type="AlphaFoldDB" id="X0XTR3"/>